<accession>A0A2Z7AK00</accession>
<keyword evidence="3" id="KW-1185">Reference proteome</keyword>
<gene>
    <name evidence="2" type="ORF">F511_13475</name>
</gene>
<reference evidence="2 3" key="1">
    <citation type="journal article" date="2015" name="Proc. Natl. Acad. Sci. U.S.A.">
        <title>The resurrection genome of Boea hygrometrica: A blueprint for survival of dehydration.</title>
        <authorList>
            <person name="Xiao L."/>
            <person name="Yang G."/>
            <person name="Zhang L."/>
            <person name="Yang X."/>
            <person name="Zhao S."/>
            <person name="Ji Z."/>
            <person name="Zhou Q."/>
            <person name="Hu M."/>
            <person name="Wang Y."/>
            <person name="Chen M."/>
            <person name="Xu Y."/>
            <person name="Jin H."/>
            <person name="Xiao X."/>
            <person name="Hu G."/>
            <person name="Bao F."/>
            <person name="Hu Y."/>
            <person name="Wan P."/>
            <person name="Li L."/>
            <person name="Deng X."/>
            <person name="Kuang T."/>
            <person name="Xiang C."/>
            <person name="Zhu J.K."/>
            <person name="Oliver M.J."/>
            <person name="He Y."/>
        </authorList>
    </citation>
    <scope>NUCLEOTIDE SEQUENCE [LARGE SCALE GENOMIC DNA]</scope>
    <source>
        <strain evidence="3">cv. XS01</strain>
    </source>
</reference>
<name>A0A2Z7AK00_9LAMI</name>
<evidence type="ECO:0000313" key="3">
    <source>
        <dbReference type="Proteomes" id="UP000250235"/>
    </source>
</evidence>
<feature type="region of interest" description="Disordered" evidence="1">
    <location>
        <begin position="176"/>
        <end position="200"/>
    </location>
</feature>
<dbReference type="AlphaFoldDB" id="A0A2Z7AK00"/>
<sequence>LGYLTGDTREPERGDPKWSSWKSENSMVMAWLINFMEPSIGRTYLFLPTAKDVWEAVRETYSDLENSSQIFDLKTRLWNSKQGEKNVIEYYNEMRTLWQELDLCYEDDWECKNDNIKYHKRMETDRVFVFLAGLNRELDEVRGRILGRMPLPSLGEVFAEVRREEGRRRVMLKEKPPTVPETSALVSRNPGKFLNTQPRSGMKLAYPNTCGEKPF</sequence>
<evidence type="ECO:0000313" key="2">
    <source>
        <dbReference type="EMBL" id="KZV19589.1"/>
    </source>
</evidence>
<dbReference type="Pfam" id="PF14223">
    <property type="entry name" value="Retrotran_gag_2"/>
    <property type="match status" value="1"/>
</dbReference>
<organism evidence="2 3">
    <name type="scientific">Dorcoceras hygrometricum</name>
    <dbReference type="NCBI Taxonomy" id="472368"/>
    <lineage>
        <taxon>Eukaryota</taxon>
        <taxon>Viridiplantae</taxon>
        <taxon>Streptophyta</taxon>
        <taxon>Embryophyta</taxon>
        <taxon>Tracheophyta</taxon>
        <taxon>Spermatophyta</taxon>
        <taxon>Magnoliopsida</taxon>
        <taxon>eudicotyledons</taxon>
        <taxon>Gunneridae</taxon>
        <taxon>Pentapetalae</taxon>
        <taxon>asterids</taxon>
        <taxon>lamiids</taxon>
        <taxon>Lamiales</taxon>
        <taxon>Gesneriaceae</taxon>
        <taxon>Didymocarpoideae</taxon>
        <taxon>Trichosporeae</taxon>
        <taxon>Loxocarpinae</taxon>
        <taxon>Dorcoceras</taxon>
    </lineage>
</organism>
<protein>
    <submittedName>
        <fullName evidence="2">Uncharacterized protein</fullName>
    </submittedName>
</protein>
<dbReference type="PANTHER" id="PTHR37610">
    <property type="entry name" value="CCHC-TYPE DOMAIN-CONTAINING PROTEIN"/>
    <property type="match status" value="1"/>
</dbReference>
<dbReference type="OrthoDB" id="1750575at2759"/>
<feature type="non-terminal residue" evidence="2">
    <location>
        <position position="1"/>
    </location>
</feature>
<dbReference type="Proteomes" id="UP000250235">
    <property type="component" value="Unassembled WGS sequence"/>
</dbReference>
<dbReference type="PANTHER" id="PTHR37610:SF75">
    <property type="entry name" value="RETROTRANSPOSON COPIA-LIKE N-TERMINAL DOMAIN-CONTAINING PROTEIN"/>
    <property type="match status" value="1"/>
</dbReference>
<dbReference type="EMBL" id="KV016671">
    <property type="protein sequence ID" value="KZV19589.1"/>
    <property type="molecule type" value="Genomic_DNA"/>
</dbReference>
<proteinExistence type="predicted"/>
<evidence type="ECO:0000256" key="1">
    <source>
        <dbReference type="SAM" id="MobiDB-lite"/>
    </source>
</evidence>